<dbReference type="InterPro" id="IPR012348">
    <property type="entry name" value="RNR-like"/>
</dbReference>
<dbReference type="InterPro" id="IPR009078">
    <property type="entry name" value="Ferritin-like_SF"/>
</dbReference>
<organism evidence="1 2">
    <name type="scientific">Streptomyces indiaensis</name>
    <dbReference type="NCBI Taxonomy" id="284033"/>
    <lineage>
        <taxon>Bacteria</taxon>
        <taxon>Bacillati</taxon>
        <taxon>Actinomycetota</taxon>
        <taxon>Actinomycetes</taxon>
        <taxon>Kitasatosporales</taxon>
        <taxon>Streptomycetaceae</taxon>
        <taxon>Streptomyces</taxon>
    </lineage>
</organism>
<dbReference type="Gene3D" id="1.10.620.20">
    <property type="entry name" value="Ribonucleotide Reductase, subunit A"/>
    <property type="match status" value="1"/>
</dbReference>
<reference evidence="2" key="1">
    <citation type="journal article" date="2019" name="Int. J. Syst. Evol. Microbiol.">
        <title>The Global Catalogue of Microorganisms (GCM) 10K type strain sequencing project: providing services to taxonomists for standard genome sequencing and annotation.</title>
        <authorList>
            <consortium name="The Broad Institute Genomics Platform"/>
            <consortium name="The Broad Institute Genome Sequencing Center for Infectious Disease"/>
            <person name="Wu L."/>
            <person name="Ma J."/>
        </authorList>
    </citation>
    <scope>NUCLEOTIDE SEQUENCE [LARGE SCALE GENOMIC DNA]</scope>
    <source>
        <strain evidence="2">JCM 3053</strain>
    </source>
</reference>
<dbReference type="Pfam" id="PF11583">
    <property type="entry name" value="AurF"/>
    <property type="match status" value="1"/>
</dbReference>
<gene>
    <name evidence="1" type="ORF">GCM10010104_05900</name>
</gene>
<evidence type="ECO:0000313" key="1">
    <source>
        <dbReference type="EMBL" id="GAA2219356.1"/>
    </source>
</evidence>
<dbReference type="SUPFAM" id="SSF47240">
    <property type="entry name" value="Ferritin-like"/>
    <property type="match status" value="1"/>
</dbReference>
<dbReference type="InterPro" id="IPR025859">
    <property type="entry name" value="AurF/CmlI"/>
</dbReference>
<dbReference type="EMBL" id="BAAART010000011">
    <property type="protein sequence ID" value="GAA2219356.1"/>
    <property type="molecule type" value="Genomic_DNA"/>
</dbReference>
<proteinExistence type="predicted"/>
<dbReference type="Proteomes" id="UP001501474">
    <property type="component" value="Unassembled WGS sequence"/>
</dbReference>
<name>A0ABN3D4Q5_9ACTN</name>
<dbReference type="RefSeq" id="WP_234848870.1">
    <property type="nucleotide sequence ID" value="NZ_BAAART010000011.1"/>
</dbReference>
<comment type="caution">
    <text evidence="1">The sequence shown here is derived from an EMBL/GenBank/DDBJ whole genome shotgun (WGS) entry which is preliminary data.</text>
</comment>
<accession>A0ABN3D4Q5</accession>
<protein>
    <submittedName>
        <fullName evidence="1">Diiron oxygenase</fullName>
    </submittedName>
</protein>
<evidence type="ECO:0000313" key="2">
    <source>
        <dbReference type="Proteomes" id="UP001501474"/>
    </source>
</evidence>
<sequence>MCGIVGLFVGCSALAYCPRKALAPAGAAPAAGAAPVAGAEPVGGAGQLTGVGAGADGEQVDVSYSSPFGRWAERATVRRSPRRELSAPSSDASRYFSPELVPVARHPLIAELRPELFDTVLVQHLYRYLDFTAKLETLVVNRTALGIAQGSVGVGLPEEMRFDAYKIYCDEAYHALFSVDLMRQVRDTTGIVPVLPEQPYFLRRLEEIQQELPQHTRALAELLFVTVSETLISASLAELPVDSEIVPAVRETIRDHAADEGRHHVYFAAFLRYLWAALDPAARREAALLVPRLIAAFLQPDTDAVRAELLGYGLTRDDAEQVLAEVYDEKTVAAHTRATAKRTISYFVALDVLDDPMVEHEFRAHGLL</sequence>
<keyword evidence="2" id="KW-1185">Reference proteome</keyword>